<comment type="caution">
    <text evidence="2">The sequence shown here is derived from an EMBL/GenBank/DDBJ whole genome shotgun (WGS) entry which is preliminary data.</text>
</comment>
<dbReference type="Proteomes" id="UP000326458">
    <property type="component" value="Unassembled WGS sequence"/>
</dbReference>
<gene>
    <name evidence="2" type="ORF">FD754_024876</name>
</gene>
<sequence length="198" mass="22021">NYYPMVQSAFIQSRRSRLVLLSEQAHGVSSQGNGQVEVMLHRRLVNNDPAKIIADLTLNDTSVVHPVFWLLLGSRNLTSGLRQRSGLALQHRPVVMLREMSETARRGSGSRQQEAVTLPPSIHLQILSIPGWKYSSNHTEHLRTLQKGATCQPGTQPITGQRGSPQSHPGSFRSCFFQGLLLEPQEPLLEPTCNWAQA</sequence>
<keyword evidence="3" id="KW-1185">Reference proteome</keyword>
<evidence type="ECO:0000313" key="3">
    <source>
        <dbReference type="Proteomes" id="UP000326458"/>
    </source>
</evidence>
<dbReference type="GO" id="GO:0004559">
    <property type="term" value="F:alpha-mannosidase activity"/>
    <property type="evidence" value="ECO:0007669"/>
    <property type="project" value="InterPro"/>
</dbReference>
<protein>
    <recommendedName>
        <fullName evidence="1">Glycosyl hydrolase family 38 C-terminal domain-containing protein</fullName>
    </recommendedName>
</protein>
<feature type="non-terminal residue" evidence="2">
    <location>
        <position position="1"/>
    </location>
</feature>
<dbReference type="PANTHER" id="PTHR11607:SF28">
    <property type="entry name" value="EPIDIDYMIS-SPECIFIC ALPHA-MANNOSIDASE"/>
    <property type="match status" value="1"/>
</dbReference>
<name>A0A5N3UMQ9_MUNMU</name>
<dbReference type="SUPFAM" id="SSF74650">
    <property type="entry name" value="Galactose mutarotase-like"/>
    <property type="match status" value="1"/>
</dbReference>
<dbReference type="GO" id="GO:0006013">
    <property type="term" value="P:mannose metabolic process"/>
    <property type="evidence" value="ECO:0007669"/>
    <property type="project" value="InterPro"/>
</dbReference>
<dbReference type="Gene3D" id="2.70.98.30">
    <property type="entry name" value="Golgi alpha-mannosidase II, domain 4"/>
    <property type="match status" value="1"/>
</dbReference>
<feature type="domain" description="Glycosyl hydrolase family 38 C-terminal" evidence="1">
    <location>
        <begin position="4"/>
        <end position="49"/>
    </location>
</feature>
<accession>A0A5N3UMQ9</accession>
<proteinExistence type="predicted"/>
<dbReference type="InterPro" id="IPR011013">
    <property type="entry name" value="Gal_mutarotase_sf_dom"/>
</dbReference>
<dbReference type="GO" id="GO:0005764">
    <property type="term" value="C:lysosome"/>
    <property type="evidence" value="ECO:0007669"/>
    <property type="project" value="TreeGrafter"/>
</dbReference>
<evidence type="ECO:0000259" key="1">
    <source>
        <dbReference type="Pfam" id="PF07748"/>
    </source>
</evidence>
<dbReference type="GO" id="GO:0030246">
    <property type="term" value="F:carbohydrate binding"/>
    <property type="evidence" value="ECO:0007669"/>
    <property type="project" value="InterPro"/>
</dbReference>
<dbReference type="InterPro" id="IPR011682">
    <property type="entry name" value="Glyco_hydro_38_C"/>
</dbReference>
<organism evidence="2 3">
    <name type="scientific">Muntiacus muntjak</name>
    <name type="common">Barking deer</name>
    <name type="synonym">Indian muntjac</name>
    <dbReference type="NCBI Taxonomy" id="9888"/>
    <lineage>
        <taxon>Eukaryota</taxon>
        <taxon>Metazoa</taxon>
        <taxon>Chordata</taxon>
        <taxon>Craniata</taxon>
        <taxon>Vertebrata</taxon>
        <taxon>Euteleostomi</taxon>
        <taxon>Mammalia</taxon>
        <taxon>Eutheria</taxon>
        <taxon>Laurasiatheria</taxon>
        <taxon>Artiodactyla</taxon>
        <taxon>Ruminantia</taxon>
        <taxon>Pecora</taxon>
        <taxon>Cervidae</taxon>
        <taxon>Muntiacinae</taxon>
        <taxon>Muntiacus</taxon>
    </lineage>
</organism>
<reference evidence="2 3" key="1">
    <citation type="submission" date="2019-06" db="EMBL/GenBank/DDBJ databases">
        <title>Discovery of a novel chromosome fission-fusion reversal in muntjac.</title>
        <authorList>
            <person name="Mudd A.B."/>
            <person name="Bredeson J.V."/>
            <person name="Baum R."/>
            <person name="Hockemeyer D."/>
            <person name="Rokhsar D.S."/>
        </authorList>
    </citation>
    <scope>NUCLEOTIDE SEQUENCE [LARGE SCALE GENOMIC DNA]</scope>
    <source>
        <strain evidence="2">UTSW_UCB_Mm</strain>
        <tissue evidence="2">Fibroblast cell line</tissue>
    </source>
</reference>
<dbReference type="EMBL" id="VCEA01006197">
    <property type="protein sequence ID" value="KAB0337973.1"/>
    <property type="molecule type" value="Genomic_DNA"/>
</dbReference>
<dbReference type="InterPro" id="IPR050843">
    <property type="entry name" value="Glycosyl_Hydrlase_38"/>
</dbReference>
<dbReference type="Pfam" id="PF07748">
    <property type="entry name" value="Glyco_hydro_38C"/>
    <property type="match status" value="1"/>
</dbReference>
<dbReference type="PANTHER" id="PTHR11607">
    <property type="entry name" value="ALPHA-MANNOSIDASE"/>
    <property type="match status" value="1"/>
</dbReference>
<evidence type="ECO:0000313" key="2">
    <source>
        <dbReference type="EMBL" id="KAB0337973.1"/>
    </source>
</evidence>
<dbReference type="AlphaFoldDB" id="A0A5N3UMQ9"/>